<dbReference type="Gene3D" id="3.40.190.10">
    <property type="entry name" value="Periplasmic binding protein-like II"/>
    <property type="match status" value="1"/>
</dbReference>
<evidence type="ECO:0000313" key="1">
    <source>
        <dbReference type="EMBL" id="SAL85400.1"/>
    </source>
</evidence>
<dbReference type="EMBL" id="FCON02000187">
    <property type="protein sequence ID" value="SAL85400.1"/>
    <property type="molecule type" value="Genomic_DNA"/>
</dbReference>
<name>A0A158KXR0_9BURK</name>
<dbReference type="AlphaFoldDB" id="A0A158KXR0"/>
<evidence type="ECO:0000313" key="2">
    <source>
        <dbReference type="Proteomes" id="UP000054770"/>
    </source>
</evidence>
<comment type="caution">
    <text evidence="1">The sequence shown here is derived from an EMBL/GenBank/DDBJ whole genome shotgun (WGS) entry which is preliminary data.</text>
</comment>
<reference evidence="1" key="1">
    <citation type="submission" date="2016-01" db="EMBL/GenBank/DDBJ databases">
        <authorList>
            <person name="Peeters C."/>
        </authorList>
    </citation>
    <scope>NUCLEOTIDE SEQUENCE [LARGE SCALE GENOMIC DNA]</scope>
    <source>
        <strain evidence="1">LMG 22940</strain>
    </source>
</reference>
<protein>
    <submittedName>
        <fullName evidence="1">Choline ABC transporter, periplasmic binding protein</fullName>
    </submittedName>
</protein>
<gene>
    <name evidence="1" type="ORF">AWB68_07669</name>
</gene>
<organism evidence="1 2">
    <name type="scientific">Caballeronia choica</name>
    <dbReference type="NCBI Taxonomy" id="326476"/>
    <lineage>
        <taxon>Bacteria</taxon>
        <taxon>Pseudomonadati</taxon>
        <taxon>Pseudomonadota</taxon>
        <taxon>Betaproteobacteria</taxon>
        <taxon>Burkholderiales</taxon>
        <taxon>Burkholderiaceae</taxon>
        <taxon>Caballeronia</taxon>
    </lineage>
</organism>
<keyword evidence="2" id="KW-1185">Reference proteome</keyword>
<proteinExistence type="predicted"/>
<sequence>MITDVLEKKTNIDMAATDALKRHPELLKTWLDGVNTVSGANGLQAVQTVLGVK</sequence>
<dbReference type="Proteomes" id="UP000054770">
    <property type="component" value="Unassembled WGS sequence"/>
</dbReference>
<accession>A0A158KXR0</accession>